<keyword evidence="6" id="KW-1185">Reference proteome</keyword>
<dbReference type="CDD" id="cd06768">
    <property type="entry name" value="PDZ_NHERF-like"/>
    <property type="match status" value="4"/>
</dbReference>
<dbReference type="GO" id="GO:0072659">
    <property type="term" value="P:protein localization to plasma membrane"/>
    <property type="evidence" value="ECO:0007669"/>
    <property type="project" value="TreeGrafter"/>
</dbReference>
<protein>
    <submittedName>
        <fullName evidence="5">PDZ domain containing 1</fullName>
    </submittedName>
</protein>
<dbReference type="GO" id="GO:0005102">
    <property type="term" value="F:signaling receptor binding"/>
    <property type="evidence" value="ECO:0007669"/>
    <property type="project" value="TreeGrafter"/>
</dbReference>
<feature type="domain" description="PDZ" evidence="4">
    <location>
        <begin position="345"/>
        <end position="425"/>
    </location>
</feature>
<dbReference type="InterPro" id="IPR051067">
    <property type="entry name" value="NHER"/>
</dbReference>
<dbReference type="GO" id="GO:0043495">
    <property type="term" value="F:protein-membrane adaptor activity"/>
    <property type="evidence" value="ECO:0007669"/>
    <property type="project" value="TreeGrafter"/>
</dbReference>
<dbReference type="PANTHER" id="PTHR14191:SF6">
    <property type="entry name" value="NA(+)_H(+) EXCHANGE REGULATORY COFACTOR NHE-RF3-RELATED"/>
    <property type="match status" value="1"/>
</dbReference>
<sequence>MAALRVRTITLSKHQGQSFGFFLREERGEEGHLIRNLETGSPAELSGLKDGDRVLRVNGTFADTLKHSEVVELVKRSGTSVTFQVLDEASYKSAKENGVDLANPQPISQPSSQNTMNGVAGSTPKPKLCYLVKSKSKSYGFSLKSIRGVFMSDIIPSGVADKAGVKVNDRLLEVNGEDVDSNSHEELVEKVKASGDSVMFLLVDEEADTYYRNSKQNPGVALATMKYLPHKPRIANLTRGPEGYGYYLREDPKMKGHFINDIEHGSPADRAGLKNMDRLVAVNGEEVDHLDHDQVVERIRQSGNECSLLVVDKETDKMYKMGGASPLLYWKEMGGSCEPHFKPKLCKLEKTSGGYGFHLYSIQGVPGQYIKEVVKGSVADQAGLEENDIVVEVNEVNVENSTHDEVVSMIKSSGNQLVLLVAEKQAYSYFKAEKIPITSLLLGSTSALTPTTAEPTKVHEVKEEEDEERQKETEREEEEEDVNPSTPPSEPNTRDRYIASNSTASTCLSE</sequence>
<dbReference type="Gene3D" id="2.30.42.10">
    <property type="match status" value="4"/>
</dbReference>
<reference evidence="5" key="2">
    <citation type="submission" date="2025-08" db="UniProtKB">
        <authorList>
            <consortium name="Ensembl"/>
        </authorList>
    </citation>
    <scope>IDENTIFICATION</scope>
</reference>
<evidence type="ECO:0000256" key="1">
    <source>
        <dbReference type="ARBA" id="ARBA00022737"/>
    </source>
</evidence>
<dbReference type="InterPro" id="IPR036034">
    <property type="entry name" value="PDZ_sf"/>
</dbReference>
<dbReference type="SMART" id="SM00228">
    <property type="entry name" value="PDZ"/>
    <property type="match status" value="4"/>
</dbReference>
<dbReference type="PANTHER" id="PTHR14191">
    <property type="entry name" value="PDZ DOMAIN CONTAINING PROTEIN"/>
    <property type="match status" value="1"/>
</dbReference>
<dbReference type="AlphaFoldDB" id="A0A8C9SKI8"/>
<name>A0A8C9SKI8_SCLFO</name>
<evidence type="ECO:0000256" key="3">
    <source>
        <dbReference type="SAM" id="MobiDB-lite"/>
    </source>
</evidence>
<evidence type="ECO:0000259" key="4">
    <source>
        <dbReference type="PROSITE" id="PS50106"/>
    </source>
</evidence>
<feature type="domain" description="PDZ" evidence="4">
    <location>
        <begin position="128"/>
        <end position="206"/>
    </location>
</feature>
<reference evidence="5 6" key="1">
    <citation type="submission" date="2019-04" db="EMBL/GenBank/DDBJ databases">
        <authorList>
            <consortium name="Wellcome Sanger Institute Data Sharing"/>
        </authorList>
    </citation>
    <scope>NUCLEOTIDE SEQUENCE [LARGE SCALE GENOMIC DNA]</scope>
</reference>
<feature type="compositionally biased region" description="Basic and acidic residues" evidence="3">
    <location>
        <begin position="456"/>
        <end position="474"/>
    </location>
</feature>
<feature type="domain" description="PDZ" evidence="4">
    <location>
        <begin position="234"/>
        <end position="314"/>
    </location>
</feature>
<dbReference type="Proteomes" id="UP000694397">
    <property type="component" value="Chromosome 1"/>
</dbReference>
<feature type="domain" description="PDZ" evidence="4">
    <location>
        <begin position="8"/>
        <end position="89"/>
    </location>
</feature>
<dbReference type="Ensembl" id="ENSSFOT00015036685.2">
    <property type="protein sequence ID" value="ENSSFOP00015036292.2"/>
    <property type="gene ID" value="ENSSFOG00015023086.2"/>
</dbReference>
<proteinExistence type="inferred from homology"/>
<keyword evidence="1" id="KW-0677">Repeat</keyword>
<gene>
    <name evidence="5" type="primary">PDZK1</name>
    <name evidence="5" type="synonym">pdzk1</name>
</gene>
<feature type="region of interest" description="Disordered" evidence="3">
    <location>
        <begin position="449"/>
        <end position="510"/>
    </location>
</feature>
<dbReference type="InterPro" id="IPR001478">
    <property type="entry name" value="PDZ"/>
</dbReference>
<evidence type="ECO:0000313" key="5">
    <source>
        <dbReference type="Ensembl" id="ENSSFOP00015036292.2"/>
    </source>
</evidence>
<dbReference type="GeneTree" id="ENSGT00950000182849"/>
<dbReference type="Pfam" id="PF00595">
    <property type="entry name" value="PDZ"/>
    <property type="match status" value="4"/>
</dbReference>
<feature type="compositionally biased region" description="Polar residues" evidence="3">
    <location>
        <begin position="499"/>
        <end position="510"/>
    </location>
</feature>
<dbReference type="GO" id="GO:0016324">
    <property type="term" value="C:apical plasma membrane"/>
    <property type="evidence" value="ECO:0007669"/>
    <property type="project" value="TreeGrafter"/>
</dbReference>
<dbReference type="SUPFAM" id="SSF50156">
    <property type="entry name" value="PDZ domain-like"/>
    <property type="match status" value="4"/>
</dbReference>
<evidence type="ECO:0000256" key="2">
    <source>
        <dbReference type="ARBA" id="ARBA00038110"/>
    </source>
</evidence>
<reference evidence="5" key="3">
    <citation type="submission" date="2025-09" db="UniProtKB">
        <authorList>
            <consortium name="Ensembl"/>
        </authorList>
    </citation>
    <scope>IDENTIFICATION</scope>
</reference>
<dbReference type="PROSITE" id="PS50106">
    <property type="entry name" value="PDZ"/>
    <property type="match status" value="4"/>
</dbReference>
<organism evidence="5 6">
    <name type="scientific">Scleropages formosus</name>
    <name type="common">Asian bonytongue</name>
    <name type="synonym">Osteoglossum formosum</name>
    <dbReference type="NCBI Taxonomy" id="113540"/>
    <lineage>
        <taxon>Eukaryota</taxon>
        <taxon>Metazoa</taxon>
        <taxon>Chordata</taxon>
        <taxon>Craniata</taxon>
        <taxon>Vertebrata</taxon>
        <taxon>Euteleostomi</taxon>
        <taxon>Actinopterygii</taxon>
        <taxon>Neopterygii</taxon>
        <taxon>Teleostei</taxon>
        <taxon>Osteoglossocephala</taxon>
        <taxon>Osteoglossomorpha</taxon>
        <taxon>Osteoglossiformes</taxon>
        <taxon>Osteoglossidae</taxon>
        <taxon>Scleropages</taxon>
    </lineage>
</organism>
<accession>A0A8C9SKI8</accession>
<comment type="similarity">
    <text evidence="2">Belongs to the NHER family.</text>
</comment>
<evidence type="ECO:0000313" key="6">
    <source>
        <dbReference type="Proteomes" id="UP000694397"/>
    </source>
</evidence>